<dbReference type="OrthoDB" id="5677702at2"/>
<proteinExistence type="predicted"/>
<evidence type="ECO:0000313" key="3">
    <source>
        <dbReference type="Proteomes" id="UP000030380"/>
    </source>
</evidence>
<feature type="signal peptide" evidence="1">
    <location>
        <begin position="1"/>
        <end position="18"/>
    </location>
</feature>
<evidence type="ECO:0000313" key="2">
    <source>
        <dbReference type="EMBL" id="KGQ71296.1"/>
    </source>
</evidence>
<organism evidence="2 3">
    <name type="scientific">Chelonobacter oris</name>
    <dbReference type="NCBI Taxonomy" id="505317"/>
    <lineage>
        <taxon>Bacteria</taxon>
        <taxon>Pseudomonadati</taxon>
        <taxon>Pseudomonadota</taxon>
        <taxon>Gammaproteobacteria</taxon>
        <taxon>Pasteurellales</taxon>
        <taxon>Pasteurellaceae</taxon>
        <taxon>Chelonobacter</taxon>
    </lineage>
</organism>
<comment type="caution">
    <text evidence="2">The sequence shown here is derived from an EMBL/GenBank/DDBJ whole genome shotgun (WGS) entry which is preliminary data.</text>
</comment>
<protein>
    <recommendedName>
        <fullName evidence="4">Lipoprotein</fullName>
    </recommendedName>
</protein>
<gene>
    <name evidence="2" type="ORF">OA57_03495</name>
</gene>
<feature type="chain" id="PRO_5001997767" description="Lipoprotein" evidence="1">
    <location>
        <begin position="19"/>
        <end position="128"/>
    </location>
</feature>
<dbReference type="STRING" id="505317.OA57_03495"/>
<dbReference type="EMBL" id="JSUM01000003">
    <property type="protein sequence ID" value="KGQ71296.1"/>
    <property type="molecule type" value="Genomic_DNA"/>
</dbReference>
<name>A0A0A3APL7_9PAST</name>
<evidence type="ECO:0008006" key="4">
    <source>
        <dbReference type="Google" id="ProtNLM"/>
    </source>
</evidence>
<keyword evidence="3" id="KW-1185">Reference proteome</keyword>
<accession>A0A0A3APL7</accession>
<dbReference type="AlphaFoldDB" id="A0A0A3APL7"/>
<dbReference type="Proteomes" id="UP000030380">
    <property type="component" value="Unassembled WGS sequence"/>
</dbReference>
<dbReference type="RefSeq" id="WP_034613486.1">
    <property type="nucleotide sequence ID" value="NZ_JSUM01000003.1"/>
</dbReference>
<sequence length="128" mass="15394">MKVLLVLLIFSLNGCYLANGSPPDTDYWLKNGKKLSFKDNQNCGNQIFPNLGDRYIYLYKKRHQVGFIEFYKNKAESDEYNFYIEKAFRLLRQCYYDLGYRFRPPLYWCLAQDGDNTKICMENMKYRN</sequence>
<reference evidence="2 3" key="1">
    <citation type="submission" date="2014-11" db="EMBL/GenBank/DDBJ databases">
        <title>Draft genome sequence of Chelonobacter oris 1662T, associated with respiratory disease in Hermann's Tortoises.</title>
        <authorList>
            <person name="Kudirkiene E."/>
            <person name="Hansen M.J."/>
            <person name="Bojesen A.M."/>
        </authorList>
    </citation>
    <scope>NUCLEOTIDE SEQUENCE [LARGE SCALE GENOMIC DNA]</scope>
    <source>
        <strain evidence="2 3">1662</strain>
    </source>
</reference>
<evidence type="ECO:0000256" key="1">
    <source>
        <dbReference type="SAM" id="SignalP"/>
    </source>
</evidence>
<keyword evidence="1" id="KW-0732">Signal</keyword>